<dbReference type="InterPro" id="IPR002401">
    <property type="entry name" value="Cyt_P450_E_grp-I"/>
</dbReference>
<keyword evidence="2 3" id="KW-0408">Iron</keyword>
<dbReference type="RefSeq" id="XP_009014622.1">
    <property type="nucleotide sequence ID" value="XM_009016374.1"/>
</dbReference>
<dbReference type="OrthoDB" id="1470350at2759"/>
<reference evidence="5 7" key="2">
    <citation type="journal article" date="2013" name="Nature">
        <title>Insights into bilaterian evolution from three spiralian genomes.</title>
        <authorList>
            <person name="Simakov O."/>
            <person name="Marletaz F."/>
            <person name="Cho S.J."/>
            <person name="Edsinger-Gonzales E."/>
            <person name="Havlak P."/>
            <person name="Hellsten U."/>
            <person name="Kuo D.H."/>
            <person name="Larsson T."/>
            <person name="Lv J."/>
            <person name="Arendt D."/>
            <person name="Savage R."/>
            <person name="Osoegawa K."/>
            <person name="de Jong P."/>
            <person name="Grimwood J."/>
            <person name="Chapman J.A."/>
            <person name="Shapiro H."/>
            <person name="Aerts A."/>
            <person name="Otillar R.P."/>
            <person name="Terry A.Y."/>
            <person name="Boore J.L."/>
            <person name="Grigoriev I.V."/>
            <person name="Lindberg D.R."/>
            <person name="Seaver E.C."/>
            <person name="Weisblat D.A."/>
            <person name="Putnam N.H."/>
            <person name="Rokhsar D.S."/>
        </authorList>
    </citation>
    <scope>NUCLEOTIDE SEQUENCE</scope>
</reference>
<dbReference type="GeneID" id="20211812"/>
<dbReference type="PROSITE" id="PS00086">
    <property type="entry name" value="CYTOCHROME_P450"/>
    <property type="match status" value="1"/>
</dbReference>
<dbReference type="InterPro" id="IPR001128">
    <property type="entry name" value="Cyt_P450"/>
</dbReference>
<keyword evidence="3" id="KW-0503">Monooxygenase</keyword>
<dbReference type="Gene3D" id="1.10.630.10">
    <property type="entry name" value="Cytochrome P450"/>
    <property type="match status" value="1"/>
</dbReference>
<dbReference type="SUPFAM" id="SSF48264">
    <property type="entry name" value="Cytochrome P450"/>
    <property type="match status" value="1"/>
</dbReference>
<keyword evidence="7" id="KW-1185">Reference proteome</keyword>
<dbReference type="FunCoup" id="T1FSL5">
    <property type="interactions" value="241"/>
</dbReference>
<dbReference type="KEGG" id="hro:HELRODRAFT_191108"/>
<dbReference type="PRINTS" id="PR00385">
    <property type="entry name" value="P450"/>
</dbReference>
<dbReference type="OMA" id="WGSEVHE"/>
<dbReference type="CTD" id="20211812"/>
<dbReference type="CDD" id="cd20659">
    <property type="entry name" value="CYP4B_4F-like"/>
    <property type="match status" value="1"/>
</dbReference>
<comment type="cofactor">
    <cofactor evidence="2">
        <name>heme</name>
        <dbReference type="ChEBI" id="CHEBI:30413"/>
    </cofactor>
</comment>
<keyword evidence="4" id="KW-1133">Transmembrane helix</keyword>
<dbReference type="Proteomes" id="UP000015101">
    <property type="component" value="Unassembled WGS sequence"/>
</dbReference>
<gene>
    <name evidence="6" type="primary">20211812</name>
    <name evidence="5" type="ORF">HELRODRAFT_191108</name>
</gene>
<evidence type="ECO:0000256" key="1">
    <source>
        <dbReference type="ARBA" id="ARBA00010617"/>
    </source>
</evidence>
<evidence type="ECO:0008006" key="8">
    <source>
        <dbReference type="Google" id="ProtNLM"/>
    </source>
</evidence>
<accession>T1FSL5</accession>
<reference evidence="6" key="3">
    <citation type="submission" date="2015-06" db="UniProtKB">
        <authorList>
            <consortium name="EnsemblMetazoa"/>
        </authorList>
    </citation>
    <scope>IDENTIFICATION</scope>
</reference>
<dbReference type="InterPro" id="IPR017972">
    <property type="entry name" value="Cyt_P450_CS"/>
</dbReference>
<dbReference type="Pfam" id="PF00067">
    <property type="entry name" value="p450"/>
    <property type="match status" value="1"/>
</dbReference>
<reference evidence="7" key="1">
    <citation type="submission" date="2012-12" db="EMBL/GenBank/DDBJ databases">
        <authorList>
            <person name="Hellsten U."/>
            <person name="Grimwood J."/>
            <person name="Chapman J.A."/>
            <person name="Shapiro H."/>
            <person name="Aerts A."/>
            <person name="Otillar R.P."/>
            <person name="Terry A.Y."/>
            <person name="Boore J.L."/>
            <person name="Simakov O."/>
            <person name="Marletaz F."/>
            <person name="Cho S.-J."/>
            <person name="Edsinger-Gonzales E."/>
            <person name="Havlak P."/>
            <person name="Kuo D.-H."/>
            <person name="Larsson T."/>
            <person name="Lv J."/>
            <person name="Arendt D."/>
            <person name="Savage R."/>
            <person name="Osoegawa K."/>
            <person name="de Jong P."/>
            <person name="Lindberg D.R."/>
            <person name="Seaver E.C."/>
            <person name="Weisblat D.A."/>
            <person name="Putnam N.H."/>
            <person name="Grigoriev I.V."/>
            <person name="Rokhsar D.S."/>
        </authorList>
    </citation>
    <scope>NUCLEOTIDE SEQUENCE</scope>
</reference>
<evidence type="ECO:0000313" key="5">
    <source>
        <dbReference type="EMBL" id="ESO07244.1"/>
    </source>
</evidence>
<dbReference type="GO" id="GO:0005506">
    <property type="term" value="F:iron ion binding"/>
    <property type="evidence" value="ECO:0007669"/>
    <property type="project" value="InterPro"/>
</dbReference>
<organism evidence="6 7">
    <name type="scientific">Helobdella robusta</name>
    <name type="common">Californian leech</name>
    <dbReference type="NCBI Taxonomy" id="6412"/>
    <lineage>
        <taxon>Eukaryota</taxon>
        <taxon>Metazoa</taxon>
        <taxon>Spiralia</taxon>
        <taxon>Lophotrochozoa</taxon>
        <taxon>Annelida</taxon>
        <taxon>Clitellata</taxon>
        <taxon>Hirudinea</taxon>
        <taxon>Rhynchobdellida</taxon>
        <taxon>Glossiphoniidae</taxon>
        <taxon>Helobdella</taxon>
    </lineage>
</organism>
<dbReference type="AlphaFoldDB" id="T1FSL5"/>
<dbReference type="InParanoid" id="T1FSL5"/>
<feature type="binding site" description="axial binding residue" evidence="2">
    <location>
        <position position="454"/>
    </location>
    <ligand>
        <name>heme</name>
        <dbReference type="ChEBI" id="CHEBI:30413"/>
    </ligand>
    <ligandPart>
        <name>Fe</name>
        <dbReference type="ChEBI" id="CHEBI:18248"/>
    </ligandPart>
</feature>
<evidence type="ECO:0000256" key="3">
    <source>
        <dbReference type="RuleBase" id="RU000461"/>
    </source>
</evidence>
<evidence type="ECO:0000256" key="2">
    <source>
        <dbReference type="PIRSR" id="PIRSR602401-1"/>
    </source>
</evidence>
<dbReference type="GO" id="GO:0020037">
    <property type="term" value="F:heme binding"/>
    <property type="evidence" value="ECO:0007669"/>
    <property type="project" value="InterPro"/>
</dbReference>
<proteinExistence type="inferred from homology"/>
<dbReference type="GO" id="GO:0004497">
    <property type="term" value="F:monooxygenase activity"/>
    <property type="evidence" value="ECO:0007669"/>
    <property type="project" value="UniProtKB-KW"/>
</dbReference>
<evidence type="ECO:0000256" key="4">
    <source>
        <dbReference type="SAM" id="Phobius"/>
    </source>
</evidence>
<dbReference type="EnsemblMetazoa" id="HelroT191108">
    <property type="protein sequence ID" value="HelroP191108"/>
    <property type="gene ID" value="HelroG191108"/>
</dbReference>
<dbReference type="InterPro" id="IPR050196">
    <property type="entry name" value="Cytochrome_P450_Monoox"/>
</dbReference>
<keyword evidence="2 3" id="KW-0349">Heme</keyword>
<dbReference type="InterPro" id="IPR036396">
    <property type="entry name" value="Cyt_P450_sf"/>
</dbReference>
<dbReference type="EMBL" id="AMQM01003595">
    <property type="status" value="NOT_ANNOTATED_CDS"/>
    <property type="molecule type" value="Genomic_DNA"/>
</dbReference>
<dbReference type="PRINTS" id="PR00463">
    <property type="entry name" value="EP450I"/>
</dbReference>
<keyword evidence="4" id="KW-0812">Transmembrane</keyword>
<sequence length="506" mass="59118">MDVASSIIYYIFFLSTLIAGYGIYKVFQFFKKIRVIGKVADTFPMEEKHWFWGHIKQFPGLNEDGIKFWHYMIDKYPRCYNFWALNWFKTSIQVYHPETIRSILKTAEPKSMTMGVYKYGKEWIGEGLLLSSGEKWSRSRKLLTPIFHFDNLHKFLRVKNSCVDTFMKKLSKYDGTGESVEITRNLSALTMDIILRCAFSYDNDIQEVGENHPYMKTVRELGDLWMKRTLKPWQHFDFIYKLSADSKKFTKLCKYIHDISDGLIKERKEEYKTSVADKMTIKNDILDLLLKARDEDGNGLSDDEMRVEVNTILFAGHDTTSISTTWVLYSLAQNPHIQKQCQEEIDEMFAGKTTNDINCEDFQKLFYLTCCIKESLRLNTTVPAIERELTKPLVIDGKECPAGTVLCPMLYHLHHNKAVWSDYAKFDPERFFPDNIERMDPFAFVPFSAGPRNCIGQHFAMNEMRVILSKVLQKYTVTLDPDHVVRRKLGLVMTTENGLYLKVSRR</sequence>
<dbReference type="GO" id="GO:0016705">
    <property type="term" value="F:oxidoreductase activity, acting on paired donors, with incorporation or reduction of molecular oxygen"/>
    <property type="evidence" value="ECO:0007669"/>
    <property type="project" value="InterPro"/>
</dbReference>
<dbReference type="PANTHER" id="PTHR24291:SF201">
    <property type="entry name" value="CYTOCHROME P450, FAMILY 4, SUBFAMILY B, POLYPEPTIDE 7"/>
    <property type="match status" value="1"/>
</dbReference>
<dbReference type="STRING" id="6412.T1FSL5"/>
<evidence type="ECO:0000313" key="7">
    <source>
        <dbReference type="Proteomes" id="UP000015101"/>
    </source>
</evidence>
<keyword evidence="2 3" id="KW-0479">Metal-binding</keyword>
<feature type="transmembrane region" description="Helical" evidence="4">
    <location>
        <begin position="6"/>
        <end position="24"/>
    </location>
</feature>
<keyword evidence="3" id="KW-0560">Oxidoreductase</keyword>
<comment type="similarity">
    <text evidence="1 3">Belongs to the cytochrome P450 family.</text>
</comment>
<name>T1FSL5_HELRO</name>
<keyword evidence="4" id="KW-0472">Membrane</keyword>
<dbReference type="EMBL" id="KB096222">
    <property type="protein sequence ID" value="ESO07244.1"/>
    <property type="molecule type" value="Genomic_DNA"/>
</dbReference>
<dbReference type="PANTHER" id="PTHR24291">
    <property type="entry name" value="CYTOCHROME P450 FAMILY 4"/>
    <property type="match status" value="1"/>
</dbReference>
<dbReference type="eggNOG" id="KOG0157">
    <property type="taxonomic scope" value="Eukaryota"/>
</dbReference>
<dbReference type="HOGENOM" id="CLU_001570_5_1_1"/>
<evidence type="ECO:0000313" key="6">
    <source>
        <dbReference type="EnsemblMetazoa" id="HelroP191108"/>
    </source>
</evidence>
<protein>
    <recommendedName>
        <fullName evidence="8">Cytochrome P450</fullName>
    </recommendedName>
</protein>